<dbReference type="PROSITE" id="PS01117">
    <property type="entry name" value="HTH_MARR_1"/>
    <property type="match status" value="1"/>
</dbReference>
<proteinExistence type="predicted"/>
<dbReference type="InterPro" id="IPR036388">
    <property type="entry name" value="WH-like_DNA-bd_sf"/>
</dbReference>
<dbReference type="STRING" id="937775.Metlim_1900"/>
<name>H1YYL6_9EURY</name>
<dbReference type="SUPFAM" id="SSF46785">
    <property type="entry name" value="Winged helix' DNA-binding domain"/>
    <property type="match status" value="1"/>
</dbReference>
<evidence type="ECO:0000313" key="1">
    <source>
        <dbReference type="EMBL" id="EHQ35999.1"/>
    </source>
</evidence>
<protein>
    <submittedName>
        <fullName evidence="1">Uncharacterized protein</fullName>
    </submittedName>
</protein>
<dbReference type="InterPro" id="IPR036390">
    <property type="entry name" value="WH_DNA-bd_sf"/>
</dbReference>
<dbReference type="HOGENOM" id="CLU_1072048_0_0_2"/>
<reference evidence="1 2" key="1">
    <citation type="submission" date="2011-10" db="EMBL/GenBank/DDBJ databases">
        <title>The Improved High-Quality Draft genome of Methanoplanus limicola DSM 2279.</title>
        <authorList>
            <consortium name="US DOE Joint Genome Institute (JGI-PGF)"/>
            <person name="Lucas S."/>
            <person name="Copeland A."/>
            <person name="Lapidus A."/>
            <person name="Glavina del Rio T."/>
            <person name="Dalin E."/>
            <person name="Tice H."/>
            <person name="Bruce D."/>
            <person name="Goodwin L."/>
            <person name="Pitluck S."/>
            <person name="Peters L."/>
            <person name="Mikhailova N."/>
            <person name="Lu M."/>
            <person name="Kyrpides N."/>
            <person name="Mavromatis K."/>
            <person name="Ivanova N."/>
            <person name="Markowitz V."/>
            <person name="Cheng J.-F."/>
            <person name="Hugenholtz P."/>
            <person name="Woyke T."/>
            <person name="Wu D."/>
            <person name="Wirth R."/>
            <person name="Brambilla E.-M."/>
            <person name="Klenk H.-P."/>
            <person name="Eisen J.A."/>
        </authorList>
    </citation>
    <scope>NUCLEOTIDE SEQUENCE [LARGE SCALE GENOMIC DNA]</scope>
    <source>
        <strain evidence="1 2">DSM 2279</strain>
    </source>
</reference>
<evidence type="ECO:0000313" key="2">
    <source>
        <dbReference type="Proteomes" id="UP000005741"/>
    </source>
</evidence>
<dbReference type="InParanoid" id="H1YYL6"/>
<sequence length="267" mass="30806">MHLLIMSAGQSIHNTFPVVFSNLKGINEAWVFVEEGVYENEPENENDSEEKKERRKTKILIQQSIKSMEVKCRENFVKFREIRVKNTSLTYIRDSVLLNLNKTDYSRISFNLSGGTKMLSLSLFVMALWLNGDIYLTPRGGGIEKIAIPKMHLTEIRQNINYINALKILARKNEKSHEEDEALWVPGKDFSRILTVKYRPARLNGEEKIKKSPNKGTISKIKSQLEEWGLIEERSRPGNKREKEYRITSDGIFALAILNSEEEKSNS</sequence>
<dbReference type="AlphaFoldDB" id="H1YYL6"/>
<dbReference type="InterPro" id="IPR023187">
    <property type="entry name" value="Tscrpt_reg_MarR-type_CS"/>
</dbReference>
<keyword evidence="2" id="KW-1185">Reference proteome</keyword>
<dbReference type="EMBL" id="CM001436">
    <property type="protein sequence ID" value="EHQ35999.1"/>
    <property type="molecule type" value="Genomic_DNA"/>
</dbReference>
<gene>
    <name evidence="1" type="ORF">Metlim_1900</name>
</gene>
<organism evidence="1 2">
    <name type="scientific">Methanoplanus limicola DSM 2279</name>
    <dbReference type="NCBI Taxonomy" id="937775"/>
    <lineage>
        <taxon>Archaea</taxon>
        <taxon>Methanobacteriati</taxon>
        <taxon>Methanobacteriota</taxon>
        <taxon>Stenosarchaea group</taxon>
        <taxon>Methanomicrobia</taxon>
        <taxon>Methanomicrobiales</taxon>
        <taxon>Methanomicrobiaceae</taxon>
        <taxon>Methanoplanus</taxon>
    </lineage>
</organism>
<dbReference type="Proteomes" id="UP000005741">
    <property type="component" value="Chromosome"/>
</dbReference>
<accession>H1YYL6</accession>
<dbReference type="Gene3D" id="1.10.10.10">
    <property type="entry name" value="Winged helix-like DNA-binding domain superfamily/Winged helix DNA-binding domain"/>
    <property type="match status" value="1"/>
</dbReference>